<dbReference type="AlphaFoldDB" id="A0AAE3TD84"/>
<dbReference type="PANTHER" id="PTHR48267">
    <property type="entry name" value="CUPREDOXIN SUPERFAMILY PROTEIN"/>
    <property type="match status" value="1"/>
</dbReference>
<evidence type="ECO:0000259" key="4">
    <source>
        <dbReference type="Pfam" id="PF07731"/>
    </source>
</evidence>
<evidence type="ECO:0000256" key="2">
    <source>
        <dbReference type="ARBA" id="ARBA00023002"/>
    </source>
</evidence>
<dbReference type="CDD" id="cd04232">
    <property type="entry name" value="CuRO_1_CueO_FtsP"/>
    <property type="match status" value="1"/>
</dbReference>
<dbReference type="GO" id="GO:0005507">
    <property type="term" value="F:copper ion binding"/>
    <property type="evidence" value="ECO:0007669"/>
    <property type="project" value="InterPro"/>
</dbReference>
<dbReference type="CDD" id="cd13890">
    <property type="entry name" value="CuRO_3_CueO_FtsP"/>
    <property type="match status" value="1"/>
</dbReference>
<evidence type="ECO:0000256" key="1">
    <source>
        <dbReference type="ARBA" id="ARBA00022723"/>
    </source>
</evidence>
<accession>A0AAE3TD84</accession>
<evidence type="ECO:0000256" key="3">
    <source>
        <dbReference type="SAM" id="SignalP"/>
    </source>
</evidence>
<feature type="signal peptide" evidence="3">
    <location>
        <begin position="1"/>
        <end position="21"/>
    </location>
</feature>
<organism evidence="7 8">
    <name type="scientific">Stygiobacter electus</name>
    <dbReference type="NCBI Taxonomy" id="3032292"/>
    <lineage>
        <taxon>Bacteria</taxon>
        <taxon>Pseudomonadati</taxon>
        <taxon>Ignavibacteriota</taxon>
        <taxon>Ignavibacteria</taxon>
        <taxon>Ignavibacteriales</taxon>
        <taxon>Melioribacteraceae</taxon>
        <taxon>Stygiobacter</taxon>
    </lineage>
</organism>
<sequence length="577" mass="64825">MIKFFIYIISLCLLYSANIQSQNKLPIPDTLSRTNFNLIIKNGSRNFYSGYTTNTMGVNEDILGPTLILRKGDIVTLNVKNTLSDTTTIHWHGMHVAPENDGGPHTFILPGSTWSPHFTVLDNASTYWYHPHLHKKTAEHVTKGIAGFIIVRDEEEAKIILPRKYGVDDFPIVIQSRAFDASKQFIVRSELDSVILVNGTKNPYLQVPAQIVRLRLLNGSTERTYNFGLTGNKSFYQIGGDGGLLNAPISRTRLRLAPGERAEILIDFSSLQGQSIYLMSYASELQAGIIGSSSVGMGNSLPDYSNNKLNGANFNILKFDIIAPTQNPITTIPSVLISNSPFSISSVNATRILIFSSISGMMNVSGPFVINGTPFKIDKINYSIPLNNTEIWELRNQTPIAHPFHIHDVQFYLLDRNGTQVPLNERGRKDVVLVESMETVRFITKFQDFSNPTVPYMFHCHLLTHEDDGMMGQFIVTNPTKINENESIFPNKFSLEQNYPNPFNPTTKIKFSLPTNSHVKLTVFDILGKAVYTLINEYKDAGTYEVEFNASNLYTGVYFYQLSANNYVETKKFVLIK</sequence>
<evidence type="ECO:0000313" key="8">
    <source>
        <dbReference type="Proteomes" id="UP001221302"/>
    </source>
</evidence>
<dbReference type="Gene3D" id="2.60.40.4070">
    <property type="match status" value="1"/>
</dbReference>
<dbReference type="InterPro" id="IPR011706">
    <property type="entry name" value="Cu-oxidase_C"/>
</dbReference>
<proteinExistence type="predicted"/>
<dbReference type="InterPro" id="IPR008972">
    <property type="entry name" value="Cupredoxin"/>
</dbReference>
<dbReference type="Pfam" id="PF07732">
    <property type="entry name" value="Cu-oxidase_3"/>
    <property type="match status" value="1"/>
</dbReference>
<dbReference type="RefSeq" id="WP_321536041.1">
    <property type="nucleotide sequence ID" value="NZ_JARGDL010000011.1"/>
</dbReference>
<dbReference type="NCBIfam" id="TIGR04183">
    <property type="entry name" value="Por_Secre_tail"/>
    <property type="match status" value="1"/>
</dbReference>
<dbReference type="InterPro" id="IPR026444">
    <property type="entry name" value="Secre_tail"/>
</dbReference>
<dbReference type="Pfam" id="PF18962">
    <property type="entry name" value="Por_Secre_tail"/>
    <property type="match status" value="1"/>
</dbReference>
<feature type="domain" description="Plastocyanin-like" evidence="4">
    <location>
        <begin position="358"/>
        <end position="478"/>
    </location>
</feature>
<keyword evidence="1" id="KW-0479">Metal-binding</keyword>
<comment type="caution">
    <text evidence="7">The sequence shown here is derived from an EMBL/GenBank/DDBJ whole genome shotgun (WGS) entry which is preliminary data.</text>
</comment>
<dbReference type="PANTHER" id="PTHR48267:SF1">
    <property type="entry name" value="BILIRUBIN OXIDASE"/>
    <property type="match status" value="1"/>
</dbReference>
<dbReference type="Pfam" id="PF07731">
    <property type="entry name" value="Cu-oxidase_2"/>
    <property type="match status" value="1"/>
</dbReference>
<dbReference type="Gene3D" id="2.60.40.420">
    <property type="entry name" value="Cupredoxins - blue copper proteins"/>
    <property type="match status" value="3"/>
</dbReference>
<evidence type="ECO:0000313" key="7">
    <source>
        <dbReference type="EMBL" id="MDF1612271.1"/>
    </source>
</evidence>
<keyword evidence="8" id="KW-1185">Reference proteome</keyword>
<dbReference type="InterPro" id="IPR011707">
    <property type="entry name" value="Cu-oxidase-like_N"/>
</dbReference>
<dbReference type="CDD" id="cd13867">
    <property type="entry name" value="CuRO_2_CueO_FtsP"/>
    <property type="match status" value="1"/>
</dbReference>
<keyword evidence="3" id="KW-0732">Signal</keyword>
<dbReference type="Proteomes" id="UP001221302">
    <property type="component" value="Unassembled WGS sequence"/>
</dbReference>
<keyword evidence="2" id="KW-0560">Oxidoreductase</keyword>
<feature type="chain" id="PRO_5042233405" evidence="3">
    <location>
        <begin position="22"/>
        <end position="577"/>
    </location>
</feature>
<dbReference type="EMBL" id="JARGDL010000011">
    <property type="protein sequence ID" value="MDF1612271.1"/>
    <property type="molecule type" value="Genomic_DNA"/>
</dbReference>
<dbReference type="SUPFAM" id="SSF49503">
    <property type="entry name" value="Cupredoxins"/>
    <property type="match status" value="3"/>
</dbReference>
<protein>
    <submittedName>
        <fullName evidence="7">Multicopper oxidase domain-containing protein</fullName>
    </submittedName>
</protein>
<reference evidence="7" key="1">
    <citation type="submission" date="2023-03" db="EMBL/GenBank/DDBJ databases">
        <title>Stygiobacter electus gen. nov., sp. nov., facultatively anaerobic thermotolerant bacterium of the class Ignavibacteria from a well of Yessentuki mineral water deposit.</title>
        <authorList>
            <person name="Podosokorskaya O.A."/>
            <person name="Elcheninov A.G."/>
            <person name="Petrova N.F."/>
            <person name="Zavarzina D.G."/>
            <person name="Kublanov I.V."/>
            <person name="Merkel A.Y."/>
        </authorList>
    </citation>
    <scope>NUCLEOTIDE SEQUENCE</scope>
    <source>
        <strain evidence="7">09-Me</strain>
    </source>
</reference>
<evidence type="ECO:0000259" key="5">
    <source>
        <dbReference type="Pfam" id="PF07732"/>
    </source>
</evidence>
<feature type="domain" description="Plastocyanin-like" evidence="5">
    <location>
        <begin position="45"/>
        <end position="155"/>
    </location>
</feature>
<name>A0AAE3TD84_9BACT</name>
<evidence type="ECO:0000259" key="6">
    <source>
        <dbReference type="Pfam" id="PF18962"/>
    </source>
</evidence>
<dbReference type="InterPro" id="IPR002355">
    <property type="entry name" value="Cu_oxidase_Cu_BS"/>
</dbReference>
<dbReference type="PROSITE" id="PS00080">
    <property type="entry name" value="MULTICOPPER_OXIDASE2"/>
    <property type="match status" value="1"/>
</dbReference>
<feature type="domain" description="Secretion system C-terminal sorting" evidence="6">
    <location>
        <begin position="499"/>
        <end position="574"/>
    </location>
</feature>
<gene>
    <name evidence="7" type="ORF">P0M35_08925</name>
</gene>
<dbReference type="InterPro" id="IPR045087">
    <property type="entry name" value="Cu-oxidase_fam"/>
</dbReference>
<dbReference type="GO" id="GO:0016491">
    <property type="term" value="F:oxidoreductase activity"/>
    <property type="evidence" value="ECO:0007669"/>
    <property type="project" value="UniProtKB-KW"/>
</dbReference>